<evidence type="ECO:0000256" key="1">
    <source>
        <dbReference type="SAM" id="MobiDB-lite"/>
    </source>
</evidence>
<evidence type="ECO:0000313" key="3">
    <source>
        <dbReference type="Proteomes" id="UP001595548"/>
    </source>
</evidence>
<sequence>MSASLYEIVELTNGDVVLQRADENGEPLVSIRFSAESLSFMRDGKFDVAKAMIEAGMEVAGDLADTPPEELSDDPESELYSERILH</sequence>
<dbReference type="RefSeq" id="WP_382415975.1">
    <property type="nucleotide sequence ID" value="NZ_AP031500.1"/>
</dbReference>
<organism evidence="2 3">
    <name type="scientific">Gilvimarinus japonicus</name>
    <dbReference type="NCBI Taxonomy" id="1796469"/>
    <lineage>
        <taxon>Bacteria</taxon>
        <taxon>Pseudomonadati</taxon>
        <taxon>Pseudomonadota</taxon>
        <taxon>Gammaproteobacteria</taxon>
        <taxon>Cellvibrionales</taxon>
        <taxon>Cellvibrionaceae</taxon>
        <taxon>Gilvimarinus</taxon>
    </lineage>
</organism>
<proteinExistence type="predicted"/>
<dbReference type="EMBL" id="JBHRTL010000006">
    <property type="protein sequence ID" value="MFC3155326.1"/>
    <property type="molecule type" value="Genomic_DNA"/>
</dbReference>
<name>A0ABV7HR88_9GAMM</name>
<accession>A0ABV7HR88</accession>
<reference evidence="3" key="1">
    <citation type="journal article" date="2019" name="Int. J. Syst. Evol. Microbiol.">
        <title>The Global Catalogue of Microorganisms (GCM) 10K type strain sequencing project: providing services to taxonomists for standard genome sequencing and annotation.</title>
        <authorList>
            <consortium name="The Broad Institute Genomics Platform"/>
            <consortium name="The Broad Institute Genome Sequencing Center for Infectious Disease"/>
            <person name="Wu L."/>
            <person name="Ma J."/>
        </authorList>
    </citation>
    <scope>NUCLEOTIDE SEQUENCE [LARGE SCALE GENOMIC DNA]</scope>
    <source>
        <strain evidence="3">KCTC 52141</strain>
    </source>
</reference>
<comment type="caution">
    <text evidence="2">The sequence shown here is derived from an EMBL/GenBank/DDBJ whole genome shotgun (WGS) entry which is preliminary data.</text>
</comment>
<dbReference type="Proteomes" id="UP001595548">
    <property type="component" value="Unassembled WGS sequence"/>
</dbReference>
<keyword evidence="3" id="KW-1185">Reference proteome</keyword>
<feature type="compositionally biased region" description="Acidic residues" evidence="1">
    <location>
        <begin position="67"/>
        <end position="79"/>
    </location>
</feature>
<gene>
    <name evidence="2" type="ORF">ACFOEB_08950</name>
</gene>
<feature type="region of interest" description="Disordered" evidence="1">
    <location>
        <begin position="61"/>
        <end position="86"/>
    </location>
</feature>
<evidence type="ECO:0000313" key="2">
    <source>
        <dbReference type="EMBL" id="MFC3155326.1"/>
    </source>
</evidence>
<protein>
    <submittedName>
        <fullName evidence="2">Uncharacterized protein</fullName>
    </submittedName>
</protein>